<proteinExistence type="predicted"/>
<feature type="region of interest" description="Disordered" evidence="1">
    <location>
        <begin position="1"/>
        <end position="130"/>
    </location>
</feature>
<feature type="compositionally biased region" description="Polar residues" evidence="1">
    <location>
        <begin position="1"/>
        <end position="17"/>
    </location>
</feature>
<reference evidence="2 3" key="1">
    <citation type="submission" date="2016-11" db="EMBL/GenBank/DDBJ databases">
        <title>Genome sequencing of Zhihengliuella aestuarii B18 antagonistic to Plasmodiophora brassicae.</title>
        <authorList>
            <person name="Luo Y."/>
        </authorList>
    </citation>
    <scope>NUCLEOTIDE SEQUENCE [LARGE SCALE GENOMIC DNA]</scope>
    <source>
        <strain evidence="2 3">B18</strain>
    </source>
</reference>
<evidence type="ECO:0000313" key="3">
    <source>
        <dbReference type="Proteomes" id="UP000183530"/>
    </source>
</evidence>
<dbReference type="STRING" id="556325.BHE16_07120"/>
<keyword evidence="3" id="KW-1185">Reference proteome</keyword>
<feature type="compositionally biased region" description="Polar residues" evidence="1">
    <location>
        <begin position="72"/>
        <end position="84"/>
    </location>
</feature>
<organism evidence="2 3">
    <name type="scientific">Neomicrococcus aestuarii</name>
    <dbReference type="NCBI Taxonomy" id="556325"/>
    <lineage>
        <taxon>Bacteria</taxon>
        <taxon>Bacillati</taxon>
        <taxon>Actinomycetota</taxon>
        <taxon>Actinomycetes</taxon>
        <taxon>Micrococcales</taxon>
        <taxon>Micrococcaceae</taxon>
        <taxon>Neomicrococcus</taxon>
    </lineage>
</organism>
<evidence type="ECO:0000256" key="1">
    <source>
        <dbReference type="SAM" id="MobiDB-lite"/>
    </source>
</evidence>
<evidence type="ECO:0000313" key="2">
    <source>
        <dbReference type="EMBL" id="APF40819.1"/>
    </source>
</evidence>
<gene>
    <name evidence="2" type="ORF">BHE16_07120</name>
</gene>
<dbReference type="KEGG" id="nae:BHE16_07120"/>
<protein>
    <submittedName>
        <fullName evidence="2">Uncharacterized protein</fullName>
    </submittedName>
</protein>
<dbReference type="Proteomes" id="UP000183530">
    <property type="component" value="Chromosome"/>
</dbReference>
<dbReference type="AlphaFoldDB" id="A0A1L2ZNT6"/>
<name>A0A1L2ZNT6_9MICC</name>
<accession>A0A1L2ZNT6</accession>
<feature type="compositionally biased region" description="Polar residues" evidence="1">
    <location>
        <begin position="93"/>
        <end position="104"/>
    </location>
</feature>
<sequence>MTVSNQQDQHQNENFESATPEEQEFAQNQQEQRDFDSSIADPEGGDNPLRTSPEGTQDEEDPLANPREEATNEQGYSEQGYSKQENTERGYSEQENAQGETTNVDPDLVNDEPGSDPYSESQQETEQREE</sequence>
<dbReference type="EMBL" id="CP018135">
    <property type="protein sequence ID" value="APF40819.1"/>
    <property type="molecule type" value="Genomic_DNA"/>
</dbReference>